<evidence type="ECO:0000256" key="13">
    <source>
        <dbReference type="ARBA" id="ARBA00023326"/>
    </source>
</evidence>
<accession>A0A1C1CAG1</accession>
<dbReference type="InterPro" id="IPR026891">
    <property type="entry name" value="Fn3-like"/>
</dbReference>
<keyword evidence="10" id="KW-0325">Glycoprotein</keyword>
<feature type="domain" description="Fibronectin type III-like" evidence="19">
    <location>
        <begin position="738"/>
        <end position="810"/>
    </location>
</feature>
<dbReference type="EMBL" id="LGRB01000020">
    <property type="protein sequence ID" value="OCT45432.1"/>
    <property type="molecule type" value="Genomic_DNA"/>
</dbReference>
<dbReference type="InterPro" id="IPR013783">
    <property type="entry name" value="Ig-like_fold"/>
</dbReference>
<evidence type="ECO:0000256" key="8">
    <source>
        <dbReference type="ARBA" id="ARBA00022801"/>
    </source>
</evidence>
<organism evidence="20 21">
    <name type="scientific">Cladophialophora carrionii</name>
    <dbReference type="NCBI Taxonomy" id="86049"/>
    <lineage>
        <taxon>Eukaryota</taxon>
        <taxon>Fungi</taxon>
        <taxon>Dikarya</taxon>
        <taxon>Ascomycota</taxon>
        <taxon>Pezizomycotina</taxon>
        <taxon>Eurotiomycetes</taxon>
        <taxon>Chaetothyriomycetidae</taxon>
        <taxon>Chaetothyriales</taxon>
        <taxon>Herpotrichiellaceae</taxon>
        <taxon>Cladophialophora</taxon>
    </lineage>
</organism>
<dbReference type="GO" id="GO:0008422">
    <property type="term" value="F:beta-glucosidase activity"/>
    <property type="evidence" value="ECO:0007669"/>
    <property type="project" value="UniProtKB-EC"/>
</dbReference>
<dbReference type="Gene3D" id="2.60.40.10">
    <property type="entry name" value="Immunoglobulins"/>
    <property type="match status" value="1"/>
</dbReference>
<comment type="subcellular location">
    <subcellularLocation>
        <location evidence="2">Secreted</location>
    </subcellularLocation>
</comment>
<dbReference type="OrthoDB" id="416222at2759"/>
<evidence type="ECO:0000256" key="2">
    <source>
        <dbReference type="ARBA" id="ARBA00004613"/>
    </source>
</evidence>
<evidence type="ECO:0000256" key="7">
    <source>
        <dbReference type="ARBA" id="ARBA00022729"/>
    </source>
</evidence>
<keyword evidence="13" id="KW-0624">Polysaccharide degradation</keyword>
<keyword evidence="11" id="KW-0119">Carbohydrate metabolism</keyword>
<comment type="catalytic activity">
    <reaction evidence="1">
        <text>Hydrolysis of terminal, non-reducing beta-D-glucosyl residues with release of beta-D-glucose.</text>
        <dbReference type="EC" id="3.2.1.21"/>
    </reaction>
</comment>
<evidence type="ECO:0000256" key="10">
    <source>
        <dbReference type="ARBA" id="ARBA00023180"/>
    </source>
</evidence>
<dbReference type="InterPro" id="IPR036962">
    <property type="entry name" value="Glyco_hydro_3_N_sf"/>
</dbReference>
<dbReference type="InterPro" id="IPR050288">
    <property type="entry name" value="Cellulose_deg_GH3"/>
</dbReference>
<evidence type="ECO:0000256" key="9">
    <source>
        <dbReference type="ARBA" id="ARBA00023001"/>
    </source>
</evidence>
<keyword evidence="8" id="KW-0378">Hydrolase</keyword>
<comment type="pathway">
    <text evidence="3">Glycan metabolism; cellulose degradation.</text>
</comment>
<keyword evidence="7" id="KW-0732">Signal</keyword>
<dbReference type="InterPro" id="IPR002772">
    <property type="entry name" value="Glyco_hydro_3_C"/>
</dbReference>
<dbReference type="VEuPathDB" id="FungiDB:CLCR_05467"/>
<dbReference type="Pfam" id="PF00933">
    <property type="entry name" value="Glyco_hydro_3"/>
    <property type="match status" value="1"/>
</dbReference>
<dbReference type="STRING" id="86049.A0A1C1CAG1"/>
<dbReference type="Gene3D" id="3.20.20.300">
    <property type="entry name" value="Glycoside hydrolase, family 3, N-terminal domain"/>
    <property type="match status" value="1"/>
</dbReference>
<keyword evidence="12" id="KW-0326">Glycosidase</keyword>
<reference evidence="21" key="1">
    <citation type="submission" date="2015-07" db="EMBL/GenBank/DDBJ databases">
        <authorList>
            <person name="Teixeira M.M."/>
            <person name="Souza R.C."/>
            <person name="Almeida L.G."/>
            <person name="Vicente V.A."/>
            <person name="de Hoog S."/>
            <person name="Bocca A.L."/>
            <person name="de Almeida S.R."/>
            <person name="Vasconcelos A.T."/>
            <person name="Felipe M.S."/>
        </authorList>
    </citation>
    <scope>NUCLEOTIDE SEQUENCE [LARGE SCALE GENOMIC DNA]</scope>
    <source>
        <strain evidence="21">KSF</strain>
    </source>
</reference>
<comment type="similarity">
    <text evidence="4">Belongs to the glycosyl hydrolase 3 family.</text>
</comment>
<comment type="function">
    <text evidence="14">Beta-glucosidases are one of a number of cellulolytic enzymes involved in the degradation of cellulosic biomass. Catalyzes the last step releasing glucose from the inhibitory cellobiose.</text>
</comment>
<evidence type="ECO:0000256" key="18">
    <source>
        <dbReference type="ARBA" id="ARBA00041808"/>
    </source>
</evidence>
<keyword evidence="6" id="KW-0964">Secreted</keyword>
<evidence type="ECO:0000256" key="5">
    <source>
        <dbReference type="ARBA" id="ARBA00012744"/>
    </source>
</evidence>
<dbReference type="FunFam" id="3.20.20.300:FF:000002">
    <property type="entry name" value="Probable beta-glucosidase"/>
    <property type="match status" value="1"/>
</dbReference>
<evidence type="ECO:0000256" key="16">
    <source>
        <dbReference type="ARBA" id="ARBA00041276"/>
    </source>
</evidence>
<comment type="caution">
    <text evidence="20">The sequence shown here is derived from an EMBL/GenBank/DDBJ whole genome shotgun (WGS) entry which is preliminary data.</text>
</comment>
<sequence length="825" mass="88717">MEFISTVLTYKVPGMGLRDAFSRVQHILESTGKMALLALWSGLLALTAQSVVAQDYGTSPPVYPSPPTTGIGWEAAFAQADAFVSNLTLEEKAQMVTGTTGPCVGNIGGIPRVGFEGICMQDGPLAIRQATYASVFSAGLTAAASWDRGLIFARGLYMAAEFKGKGSHVALGPVVGPLGRSGYGGRGWEGFSPDPYLTGVAAEQTIWGMQQAGVQTSLKHYIGNEQETQRNPDKSSSGTTIEAVSSNIDDRTMHELYLWPFANGVRAGTASIMCSYNRLNGSYGCQNSKTLNGLLKTELGFQGYVVSDWQATHAGVDAINAGLDMDMPGPISGFQNVSFFGVNVTQAVNNGSLSQDRVDDMVRRIMTPYFYLNQNEFPPIDGYEPTLNSRFPPYQYPFTLGAANVDVRDNHAQSIRELGAAGTVLLKNANNTLPLKAPSTIGVFGNDAGDVVDGLYFSGAAFQQPEGYEYGTLPAAGGSGAGRFSYIVTPLEAIKARAAQDRTLVQYILNNTLITQPGGLRTIAPVPEVCLVFLKSWASEGSDRTSLEANWNSTAVVNSVAATCNNTIVITHAAGLNVMPWANHPNVTAILAAHLPGQESGNSIVDVLYGVVNPSGKLPYTIALNESDYRFADITNSTELQETEDPNAWQSNFTEALLIDYRYFDYYNQSVLYEFGFGLSYTTFDMSNLDIEPTVPSLEISPVPDAAPIVPGGNPTLWQVLYTVNITVTNTGDVAGANVPQVYVALPQIDNSVPTPKNVLRGFDKISLQPGQSQTVNFPFTRRDLSYWDVNMQEWVIASGTIGINVGFSSRDIRLTDEIVVVQGS</sequence>
<dbReference type="eggNOG" id="ENOG502QR4D">
    <property type="taxonomic scope" value="Eukaryota"/>
</dbReference>
<keyword evidence="9" id="KW-0136">Cellulose degradation</keyword>
<dbReference type="PANTHER" id="PTHR42715:SF12">
    <property type="entry name" value="BETA-GLUCOSIDASE G-RELATED"/>
    <property type="match status" value="1"/>
</dbReference>
<dbReference type="SMART" id="SM01217">
    <property type="entry name" value="Fn3_like"/>
    <property type="match status" value="1"/>
</dbReference>
<evidence type="ECO:0000256" key="15">
    <source>
        <dbReference type="ARBA" id="ARBA00039579"/>
    </source>
</evidence>
<gene>
    <name evidence="20" type="primary">bglG</name>
    <name evidence="20" type="ORF">CLCR_05467</name>
</gene>
<dbReference type="VEuPathDB" id="FungiDB:G647_08060"/>
<evidence type="ECO:0000313" key="21">
    <source>
        <dbReference type="Proteomes" id="UP000094526"/>
    </source>
</evidence>
<dbReference type="Proteomes" id="UP000094526">
    <property type="component" value="Unassembled WGS sequence"/>
</dbReference>
<evidence type="ECO:0000256" key="14">
    <source>
        <dbReference type="ARBA" id="ARBA00024983"/>
    </source>
</evidence>
<proteinExistence type="inferred from homology"/>
<dbReference type="AlphaFoldDB" id="A0A1C1CAG1"/>
<dbReference type="Pfam" id="PF01915">
    <property type="entry name" value="Glyco_hydro_3_C"/>
    <property type="match status" value="1"/>
</dbReference>
<evidence type="ECO:0000256" key="3">
    <source>
        <dbReference type="ARBA" id="ARBA00004987"/>
    </source>
</evidence>
<evidence type="ECO:0000259" key="19">
    <source>
        <dbReference type="SMART" id="SM01217"/>
    </source>
</evidence>
<evidence type="ECO:0000256" key="4">
    <source>
        <dbReference type="ARBA" id="ARBA00005336"/>
    </source>
</evidence>
<dbReference type="InterPro" id="IPR001764">
    <property type="entry name" value="Glyco_hydro_3_N"/>
</dbReference>
<dbReference type="Gene3D" id="3.40.50.1700">
    <property type="entry name" value="Glycoside hydrolase family 3 C-terminal domain"/>
    <property type="match status" value="1"/>
</dbReference>
<dbReference type="PRINTS" id="PR00133">
    <property type="entry name" value="GLHYDRLASE3"/>
</dbReference>
<evidence type="ECO:0000256" key="6">
    <source>
        <dbReference type="ARBA" id="ARBA00022525"/>
    </source>
</evidence>
<dbReference type="GO" id="GO:0005576">
    <property type="term" value="C:extracellular region"/>
    <property type="evidence" value="ECO:0007669"/>
    <property type="project" value="UniProtKB-SubCell"/>
</dbReference>
<dbReference type="FunFam" id="2.60.40.10:FF:000757">
    <property type="entry name" value="Beta-glucosidase G"/>
    <property type="match status" value="1"/>
</dbReference>
<dbReference type="SUPFAM" id="SSF52279">
    <property type="entry name" value="Beta-D-glucan exohydrolase, C-terminal domain"/>
    <property type="match status" value="1"/>
</dbReference>
<evidence type="ECO:0000256" key="1">
    <source>
        <dbReference type="ARBA" id="ARBA00000448"/>
    </source>
</evidence>
<dbReference type="Pfam" id="PF14310">
    <property type="entry name" value="Fn3-like"/>
    <property type="match status" value="1"/>
</dbReference>
<evidence type="ECO:0000256" key="12">
    <source>
        <dbReference type="ARBA" id="ARBA00023295"/>
    </source>
</evidence>
<dbReference type="PANTHER" id="PTHR42715">
    <property type="entry name" value="BETA-GLUCOSIDASE"/>
    <property type="match status" value="1"/>
</dbReference>
<evidence type="ECO:0000313" key="20">
    <source>
        <dbReference type="EMBL" id="OCT45432.1"/>
    </source>
</evidence>
<evidence type="ECO:0000256" key="17">
    <source>
        <dbReference type="ARBA" id="ARBA00041601"/>
    </source>
</evidence>
<evidence type="ECO:0000256" key="11">
    <source>
        <dbReference type="ARBA" id="ARBA00023277"/>
    </source>
</evidence>
<dbReference type="GO" id="GO:0030245">
    <property type="term" value="P:cellulose catabolic process"/>
    <property type="evidence" value="ECO:0007669"/>
    <property type="project" value="UniProtKB-KW"/>
</dbReference>
<dbReference type="FunFam" id="3.40.50.1700:FF:000003">
    <property type="entry name" value="Probable beta-glucosidase"/>
    <property type="match status" value="1"/>
</dbReference>
<dbReference type="InterPro" id="IPR036881">
    <property type="entry name" value="Glyco_hydro_3_C_sf"/>
</dbReference>
<dbReference type="EC" id="3.2.1.21" evidence="5"/>
<protein>
    <recommendedName>
        <fullName evidence="15">Probable beta-glucosidase G</fullName>
        <ecNumber evidence="5">3.2.1.21</ecNumber>
    </recommendedName>
    <alternativeName>
        <fullName evidence="16">Beta-D-glucoside glucohydrolase G</fullName>
    </alternativeName>
    <alternativeName>
        <fullName evidence="17">Cellobiase G</fullName>
    </alternativeName>
    <alternativeName>
        <fullName evidence="18">Gentiobiase G</fullName>
    </alternativeName>
</protein>
<dbReference type="SUPFAM" id="SSF51445">
    <property type="entry name" value="(Trans)glycosidases"/>
    <property type="match status" value="1"/>
</dbReference>
<dbReference type="InterPro" id="IPR017853">
    <property type="entry name" value="GH"/>
</dbReference>
<name>A0A1C1CAG1_9EURO</name>
<keyword evidence="21" id="KW-1185">Reference proteome</keyword>